<dbReference type="GO" id="GO:0005737">
    <property type="term" value="C:cytoplasm"/>
    <property type="evidence" value="ECO:0007669"/>
    <property type="project" value="TreeGrafter"/>
</dbReference>
<evidence type="ECO:0000256" key="3">
    <source>
        <dbReference type="ARBA" id="ARBA00022723"/>
    </source>
</evidence>
<evidence type="ECO:0000256" key="5">
    <source>
        <dbReference type="ARBA" id="ARBA00022977"/>
    </source>
</evidence>
<name>A0A368ZK38_9FLAO</name>
<evidence type="ECO:0000256" key="1">
    <source>
        <dbReference type="ARBA" id="ARBA00005165"/>
    </source>
</evidence>
<protein>
    <recommendedName>
        <fullName evidence="9">Thiamine-phosphate synthase</fullName>
        <shortName evidence="9">TP synthase</shortName>
        <shortName evidence="9">TPS</shortName>
        <ecNumber evidence="9">2.5.1.3</ecNumber>
    </recommendedName>
    <alternativeName>
        <fullName evidence="9">Thiamine-phosphate pyrophosphorylase</fullName>
        <shortName evidence="9">TMP pyrophosphorylase</shortName>
        <shortName evidence="9">TMP-PPase</shortName>
    </alternativeName>
</protein>
<feature type="domain" description="Thiamine phosphate synthase/TenI" evidence="12">
    <location>
        <begin position="12"/>
        <end position="186"/>
    </location>
</feature>
<comment type="pathway">
    <text evidence="1 9 11">Cofactor biosynthesis; thiamine diphosphate biosynthesis; thiamine phosphate from 4-amino-2-methyl-5-diphosphomethylpyrimidine and 4-methyl-5-(2-phosphoethyl)-thiazole: step 1/1.</text>
</comment>
<evidence type="ECO:0000313" key="14">
    <source>
        <dbReference type="Proteomes" id="UP000253436"/>
    </source>
</evidence>
<evidence type="ECO:0000256" key="2">
    <source>
        <dbReference type="ARBA" id="ARBA00022679"/>
    </source>
</evidence>
<dbReference type="InterPro" id="IPR034291">
    <property type="entry name" value="TMP_synthase"/>
</dbReference>
<proteinExistence type="inferred from homology"/>
<dbReference type="InterPro" id="IPR022998">
    <property type="entry name" value="ThiamineP_synth_TenI"/>
</dbReference>
<accession>A0A368ZK38</accession>
<dbReference type="GO" id="GO:0009228">
    <property type="term" value="P:thiamine biosynthetic process"/>
    <property type="evidence" value="ECO:0007669"/>
    <property type="project" value="UniProtKB-KW"/>
</dbReference>
<feature type="binding site" evidence="9">
    <location>
        <position position="85"/>
    </location>
    <ligand>
        <name>Mg(2+)</name>
        <dbReference type="ChEBI" id="CHEBI:18420"/>
    </ligand>
</feature>
<feature type="binding site" evidence="9">
    <location>
        <position position="65"/>
    </location>
    <ligand>
        <name>4-amino-2-methyl-5-(diphosphooxymethyl)pyrimidine</name>
        <dbReference type="ChEBI" id="CHEBI:57841"/>
    </ligand>
</feature>
<dbReference type="PANTHER" id="PTHR20857:SF15">
    <property type="entry name" value="THIAMINE-PHOSPHATE SYNTHASE"/>
    <property type="match status" value="1"/>
</dbReference>
<evidence type="ECO:0000256" key="9">
    <source>
        <dbReference type="HAMAP-Rule" id="MF_00097"/>
    </source>
</evidence>
<reference evidence="13 14" key="1">
    <citation type="submission" date="2018-07" db="EMBL/GenBank/DDBJ databases">
        <title>Genomic Encyclopedia of Type Strains, Phase III (KMG-III): the genomes of soil and plant-associated and newly described type strains.</title>
        <authorList>
            <person name="Whitman W."/>
        </authorList>
    </citation>
    <scope>NUCLEOTIDE SEQUENCE [LARGE SCALE GENOMIC DNA]</scope>
    <source>
        <strain evidence="13 14">CECT 7958</strain>
    </source>
</reference>
<feature type="binding site" evidence="9">
    <location>
        <position position="104"/>
    </location>
    <ligand>
        <name>4-amino-2-methyl-5-(diphosphooxymethyl)pyrimidine</name>
        <dbReference type="ChEBI" id="CHEBI:57841"/>
    </ligand>
</feature>
<feature type="binding site" evidence="9">
    <location>
        <begin position="33"/>
        <end position="37"/>
    </location>
    <ligand>
        <name>4-amino-2-methyl-5-(diphosphooxymethyl)pyrimidine</name>
        <dbReference type="ChEBI" id="CHEBI:57841"/>
    </ligand>
</feature>
<dbReference type="AlphaFoldDB" id="A0A368ZK38"/>
<organism evidence="13 14">
    <name type="scientific">Winogradskyella arenosi</name>
    <dbReference type="NCBI Taxonomy" id="533325"/>
    <lineage>
        <taxon>Bacteria</taxon>
        <taxon>Pseudomonadati</taxon>
        <taxon>Bacteroidota</taxon>
        <taxon>Flavobacteriia</taxon>
        <taxon>Flavobacteriales</taxon>
        <taxon>Flavobacteriaceae</taxon>
        <taxon>Winogradskyella</taxon>
    </lineage>
</organism>
<comment type="caution">
    <text evidence="13">The sequence shown here is derived from an EMBL/GenBank/DDBJ whole genome shotgun (WGS) entry which is preliminary data.</text>
</comment>
<evidence type="ECO:0000256" key="10">
    <source>
        <dbReference type="RuleBase" id="RU003826"/>
    </source>
</evidence>
<evidence type="ECO:0000259" key="12">
    <source>
        <dbReference type="Pfam" id="PF02581"/>
    </source>
</evidence>
<dbReference type="RefSeq" id="WP_114308598.1">
    <property type="nucleotide sequence ID" value="NZ_QPJO01000001.1"/>
</dbReference>
<keyword evidence="14" id="KW-1185">Reference proteome</keyword>
<comment type="similarity">
    <text evidence="9 10">Belongs to the thiamine-phosphate synthase family.</text>
</comment>
<feature type="binding site" evidence="9">
    <location>
        <position position="163"/>
    </location>
    <ligand>
        <name>2-[(2R,5Z)-2-carboxy-4-methylthiazol-5(2H)-ylidene]ethyl phosphate</name>
        <dbReference type="ChEBI" id="CHEBI:62899"/>
    </ligand>
</feature>
<keyword evidence="3 9" id="KW-0479">Metal-binding</keyword>
<dbReference type="GO" id="GO:0009229">
    <property type="term" value="P:thiamine diphosphate biosynthetic process"/>
    <property type="evidence" value="ECO:0007669"/>
    <property type="project" value="UniProtKB-UniRule"/>
</dbReference>
<dbReference type="GO" id="GO:0004789">
    <property type="term" value="F:thiamine-phosphate diphosphorylase activity"/>
    <property type="evidence" value="ECO:0007669"/>
    <property type="project" value="UniProtKB-UniRule"/>
</dbReference>
<keyword evidence="5 9" id="KW-0784">Thiamine biosynthesis</keyword>
<dbReference type="Gene3D" id="3.20.20.70">
    <property type="entry name" value="Aldolase class I"/>
    <property type="match status" value="1"/>
</dbReference>
<dbReference type="EMBL" id="QPJO01000001">
    <property type="protein sequence ID" value="RCW94130.1"/>
    <property type="molecule type" value="Genomic_DNA"/>
</dbReference>
<dbReference type="CDD" id="cd00564">
    <property type="entry name" value="TMP_TenI"/>
    <property type="match status" value="1"/>
</dbReference>
<comment type="function">
    <text evidence="9">Condenses 4-methyl-5-(beta-hydroxyethyl)thiazole monophosphate (THZ-P) and 2-methyl-4-amino-5-hydroxymethyl pyrimidine pyrophosphate (HMP-PP) to form thiamine monophosphate (TMP).</text>
</comment>
<dbReference type="PANTHER" id="PTHR20857">
    <property type="entry name" value="THIAMINE-PHOSPHATE PYROPHOSPHORYLASE"/>
    <property type="match status" value="1"/>
</dbReference>
<comment type="caution">
    <text evidence="9">Lacks conserved residue(s) required for the propagation of feature annotation.</text>
</comment>
<dbReference type="OrthoDB" id="9812206at2"/>
<sequence>MLSKLHYISQGETPKDHLEHIQKACEHGAEWVQLRLKELPTESILETAKIAKDMTRKFKVKLIINDHYKIAKAVDADGVHLGKTDTCPLIARAYLGNDFIIGGTANTLEDCRTLVKKNVDYMGVGPFRFTETKKNLSPILGIEGYKELLTNLNETTPIIAIGGIGLEDVSGLLKTGIYGVAVSGSITKDMTCISKFKALLN</sequence>
<dbReference type="SUPFAM" id="SSF51391">
    <property type="entry name" value="Thiamin phosphate synthase"/>
    <property type="match status" value="1"/>
</dbReference>
<evidence type="ECO:0000256" key="6">
    <source>
        <dbReference type="ARBA" id="ARBA00047334"/>
    </source>
</evidence>
<dbReference type="UniPathway" id="UPA00060">
    <property type="reaction ID" value="UER00141"/>
</dbReference>
<gene>
    <name evidence="9" type="primary">thiE</name>
    <name evidence="13" type="ORF">DFQ08_101938</name>
</gene>
<dbReference type="GO" id="GO:0000287">
    <property type="term" value="F:magnesium ion binding"/>
    <property type="evidence" value="ECO:0007669"/>
    <property type="project" value="UniProtKB-UniRule"/>
</dbReference>
<feature type="binding site" evidence="9">
    <location>
        <position position="133"/>
    </location>
    <ligand>
        <name>4-amino-2-methyl-5-(diphosphooxymethyl)pyrimidine</name>
        <dbReference type="ChEBI" id="CHEBI:57841"/>
    </ligand>
</feature>
<evidence type="ECO:0000256" key="8">
    <source>
        <dbReference type="ARBA" id="ARBA00047883"/>
    </source>
</evidence>
<keyword evidence="2 9" id="KW-0808">Transferase</keyword>
<dbReference type="InterPro" id="IPR013785">
    <property type="entry name" value="Aldolase_TIM"/>
</dbReference>
<evidence type="ECO:0000256" key="11">
    <source>
        <dbReference type="RuleBase" id="RU004253"/>
    </source>
</evidence>
<evidence type="ECO:0000256" key="7">
    <source>
        <dbReference type="ARBA" id="ARBA00047851"/>
    </source>
</evidence>
<dbReference type="InterPro" id="IPR036206">
    <property type="entry name" value="ThiamineP_synth_sf"/>
</dbReference>
<evidence type="ECO:0000313" key="13">
    <source>
        <dbReference type="EMBL" id="RCW94130.1"/>
    </source>
</evidence>
<comment type="cofactor">
    <cofactor evidence="9">
        <name>Mg(2+)</name>
        <dbReference type="ChEBI" id="CHEBI:18420"/>
    </cofactor>
    <text evidence="9">Binds 1 Mg(2+) ion per subunit.</text>
</comment>
<comment type="catalytic activity">
    <reaction evidence="8 9 10">
        <text>2-[(2R,5Z)-2-carboxy-4-methylthiazol-5(2H)-ylidene]ethyl phosphate + 4-amino-2-methyl-5-(diphosphooxymethyl)pyrimidine + 2 H(+) = thiamine phosphate + CO2 + diphosphate</text>
        <dbReference type="Rhea" id="RHEA:47844"/>
        <dbReference type="ChEBI" id="CHEBI:15378"/>
        <dbReference type="ChEBI" id="CHEBI:16526"/>
        <dbReference type="ChEBI" id="CHEBI:33019"/>
        <dbReference type="ChEBI" id="CHEBI:37575"/>
        <dbReference type="ChEBI" id="CHEBI:57841"/>
        <dbReference type="ChEBI" id="CHEBI:62899"/>
        <dbReference type="EC" id="2.5.1.3"/>
    </reaction>
</comment>
<dbReference type="EC" id="2.5.1.3" evidence="9"/>
<dbReference type="NCBIfam" id="TIGR00693">
    <property type="entry name" value="thiE"/>
    <property type="match status" value="1"/>
</dbReference>
<keyword evidence="4 9" id="KW-0460">Magnesium</keyword>
<dbReference type="Pfam" id="PF02581">
    <property type="entry name" value="TMP-TENI"/>
    <property type="match status" value="1"/>
</dbReference>
<evidence type="ECO:0000256" key="4">
    <source>
        <dbReference type="ARBA" id="ARBA00022842"/>
    </source>
</evidence>
<dbReference type="HAMAP" id="MF_00097">
    <property type="entry name" value="TMP_synthase"/>
    <property type="match status" value="1"/>
</dbReference>
<dbReference type="Proteomes" id="UP000253436">
    <property type="component" value="Unassembled WGS sequence"/>
</dbReference>
<comment type="catalytic activity">
    <reaction evidence="6 9 10">
        <text>4-methyl-5-(2-phosphooxyethyl)-thiazole + 4-amino-2-methyl-5-(diphosphooxymethyl)pyrimidine + H(+) = thiamine phosphate + diphosphate</text>
        <dbReference type="Rhea" id="RHEA:22328"/>
        <dbReference type="ChEBI" id="CHEBI:15378"/>
        <dbReference type="ChEBI" id="CHEBI:33019"/>
        <dbReference type="ChEBI" id="CHEBI:37575"/>
        <dbReference type="ChEBI" id="CHEBI:57841"/>
        <dbReference type="ChEBI" id="CHEBI:58296"/>
        <dbReference type="EC" id="2.5.1.3"/>
    </reaction>
</comment>
<feature type="binding site" evidence="9">
    <location>
        <begin position="130"/>
        <end position="132"/>
    </location>
    <ligand>
        <name>2-[(2R,5Z)-2-carboxy-4-methylthiazol-5(2H)-ylidene]ethyl phosphate</name>
        <dbReference type="ChEBI" id="CHEBI:62899"/>
    </ligand>
</feature>
<comment type="catalytic activity">
    <reaction evidence="7 9 10">
        <text>2-(2-carboxy-4-methylthiazol-5-yl)ethyl phosphate + 4-amino-2-methyl-5-(diphosphooxymethyl)pyrimidine + 2 H(+) = thiamine phosphate + CO2 + diphosphate</text>
        <dbReference type="Rhea" id="RHEA:47848"/>
        <dbReference type="ChEBI" id="CHEBI:15378"/>
        <dbReference type="ChEBI" id="CHEBI:16526"/>
        <dbReference type="ChEBI" id="CHEBI:33019"/>
        <dbReference type="ChEBI" id="CHEBI:37575"/>
        <dbReference type="ChEBI" id="CHEBI:57841"/>
        <dbReference type="ChEBI" id="CHEBI:62890"/>
        <dbReference type="EC" id="2.5.1.3"/>
    </reaction>
</comment>
<feature type="binding site" evidence="9">
    <location>
        <position position="66"/>
    </location>
    <ligand>
        <name>Mg(2+)</name>
        <dbReference type="ChEBI" id="CHEBI:18420"/>
    </ligand>
</feature>